<evidence type="ECO:0000313" key="2">
    <source>
        <dbReference type="EMBL" id="CAG7610745.1"/>
    </source>
</evidence>
<gene>
    <name evidence="2" type="ORF">LEUCIP111803_01343</name>
</gene>
<feature type="region of interest" description="Disordered" evidence="1">
    <location>
        <begin position="15"/>
        <end position="37"/>
    </location>
</feature>
<name>A0A916JWF5_9MICO</name>
<sequence length="178" mass="19850">MRGILLEGAQHERVELRREPGAQQRGLGGGRADVGIPRLERGVAEERRQSGQEEVEQTAHLVEVAPIRDRLSPCLLGREVERVAQHADVVAERRLARGARDAEVDQPDRLASERCAGGDVGHDVRRGHITVHEAGQVHRLEGVEHRVDRHEGVPWVERAPIPHQCPERAPRDEVGRDP</sequence>
<comment type="caution">
    <text evidence="2">The sequence shown here is derived from an EMBL/GenBank/DDBJ whole genome shotgun (WGS) entry which is preliminary data.</text>
</comment>
<accession>A0A916JWF5</accession>
<protein>
    <submittedName>
        <fullName evidence="2">Uncharacterized protein</fullName>
    </submittedName>
</protein>
<dbReference type="Proteomes" id="UP000693892">
    <property type="component" value="Unassembled WGS sequence"/>
</dbReference>
<evidence type="ECO:0000313" key="3">
    <source>
        <dbReference type="Proteomes" id="UP000693892"/>
    </source>
</evidence>
<evidence type="ECO:0000256" key="1">
    <source>
        <dbReference type="SAM" id="MobiDB-lite"/>
    </source>
</evidence>
<organism evidence="2 3">
    <name type="scientific">Leucobacter soli</name>
    <dbReference type="NCBI Taxonomy" id="2812850"/>
    <lineage>
        <taxon>Bacteria</taxon>
        <taxon>Bacillati</taxon>
        <taxon>Actinomycetota</taxon>
        <taxon>Actinomycetes</taxon>
        <taxon>Micrococcales</taxon>
        <taxon>Microbacteriaceae</taxon>
        <taxon>Leucobacter</taxon>
    </lineage>
</organism>
<keyword evidence="3" id="KW-1185">Reference proteome</keyword>
<dbReference type="EMBL" id="CAJVAP010000013">
    <property type="protein sequence ID" value="CAG7610745.1"/>
    <property type="molecule type" value="Genomic_DNA"/>
</dbReference>
<reference evidence="2" key="1">
    <citation type="submission" date="2021-06" db="EMBL/GenBank/DDBJ databases">
        <authorList>
            <person name="Criscuolo A."/>
        </authorList>
    </citation>
    <scope>NUCLEOTIDE SEQUENCE</scope>
    <source>
        <strain evidence="2">CIP111803</strain>
    </source>
</reference>
<dbReference type="AlphaFoldDB" id="A0A916JWF5"/>
<proteinExistence type="predicted"/>